<evidence type="ECO:0000313" key="10">
    <source>
        <dbReference type="EMBL" id="TNC30932.1"/>
    </source>
</evidence>
<dbReference type="Pfam" id="PF03734">
    <property type="entry name" value="YkuD"/>
    <property type="match status" value="1"/>
</dbReference>
<organism evidence="10 11">
    <name type="scientific">Mumia zhuanghuii</name>
    <dbReference type="NCBI Taxonomy" id="2585211"/>
    <lineage>
        <taxon>Bacteria</taxon>
        <taxon>Bacillati</taxon>
        <taxon>Actinomycetota</taxon>
        <taxon>Actinomycetes</taxon>
        <taxon>Propionibacteriales</taxon>
        <taxon>Nocardioidaceae</taxon>
        <taxon>Mumia</taxon>
    </lineage>
</organism>
<keyword evidence="3 6" id="KW-0133">Cell shape</keyword>
<keyword evidence="8" id="KW-0812">Transmembrane</keyword>
<dbReference type="GO" id="GO:0018104">
    <property type="term" value="P:peptidoglycan-protein cross-linking"/>
    <property type="evidence" value="ECO:0007669"/>
    <property type="project" value="TreeGrafter"/>
</dbReference>
<feature type="active site" description="Nucleophile" evidence="6">
    <location>
        <position position="243"/>
    </location>
</feature>
<dbReference type="SUPFAM" id="SSF141523">
    <property type="entry name" value="L,D-transpeptidase catalytic domain-like"/>
    <property type="match status" value="1"/>
</dbReference>
<keyword evidence="5 6" id="KW-0961">Cell wall biogenesis/degradation</keyword>
<feature type="region of interest" description="Disordered" evidence="7">
    <location>
        <begin position="78"/>
        <end position="141"/>
    </location>
</feature>
<keyword evidence="8" id="KW-0472">Membrane</keyword>
<evidence type="ECO:0000256" key="2">
    <source>
        <dbReference type="ARBA" id="ARBA00022679"/>
    </source>
</evidence>
<dbReference type="Gene3D" id="2.40.440.10">
    <property type="entry name" value="L,D-transpeptidase catalytic domain-like"/>
    <property type="match status" value="1"/>
</dbReference>
<comment type="pathway">
    <text evidence="1 6">Cell wall biogenesis; peptidoglycan biosynthesis.</text>
</comment>
<dbReference type="InterPro" id="IPR005490">
    <property type="entry name" value="LD_TPept_cat_dom"/>
</dbReference>
<protein>
    <submittedName>
        <fullName evidence="10">L,D-transpeptidase</fullName>
    </submittedName>
</protein>
<sequence>MTASRDRPVTSGGRHSAQSTRRPRWRLWTAALVVAGLGAGGVAFYDDLPTVPLSTTAGSAEASPLGAEAPLAARLTAYPPEAPPAAGSTPGPSASRTAGGSTPAPSPTTPVPTSPAPTTPTPSTLPPAVVDAPPPVPAKSGEGRRVVFSVSAQRVWLVRADERVARTYPVSGSKHDNLDPGTYEVFSRSRHATSYDFGSTMEYFVRFTRGENAPIGFHTIPVDDDGELLQTRSELGKPLSSGCVRQWRKDAIALWEFAPVGTTVVVVA</sequence>
<feature type="compositionally biased region" description="Pro residues" evidence="7">
    <location>
        <begin position="104"/>
        <end position="125"/>
    </location>
</feature>
<feature type="active site" description="Proton donor/acceptor" evidence="6">
    <location>
        <position position="218"/>
    </location>
</feature>
<evidence type="ECO:0000256" key="8">
    <source>
        <dbReference type="SAM" id="Phobius"/>
    </source>
</evidence>
<evidence type="ECO:0000256" key="7">
    <source>
        <dbReference type="SAM" id="MobiDB-lite"/>
    </source>
</evidence>
<dbReference type="GO" id="GO:0008360">
    <property type="term" value="P:regulation of cell shape"/>
    <property type="evidence" value="ECO:0007669"/>
    <property type="project" value="UniProtKB-UniRule"/>
</dbReference>
<gene>
    <name evidence="10" type="ORF">FHE65_32275</name>
</gene>
<dbReference type="RefSeq" id="WP_139107229.1">
    <property type="nucleotide sequence ID" value="NZ_VDFR01000210.1"/>
</dbReference>
<feature type="transmembrane region" description="Helical" evidence="8">
    <location>
        <begin position="25"/>
        <end position="45"/>
    </location>
</feature>
<feature type="region of interest" description="Disordered" evidence="7">
    <location>
        <begin position="1"/>
        <end position="25"/>
    </location>
</feature>
<evidence type="ECO:0000313" key="11">
    <source>
        <dbReference type="Proteomes" id="UP000306740"/>
    </source>
</evidence>
<dbReference type="InterPro" id="IPR050979">
    <property type="entry name" value="LD-transpeptidase"/>
</dbReference>
<dbReference type="GO" id="GO:0005576">
    <property type="term" value="C:extracellular region"/>
    <property type="evidence" value="ECO:0007669"/>
    <property type="project" value="TreeGrafter"/>
</dbReference>
<keyword evidence="8" id="KW-1133">Transmembrane helix</keyword>
<dbReference type="AlphaFoldDB" id="A0A5C4M9F3"/>
<dbReference type="Proteomes" id="UP000306740">
    <property type="component" value="Unassembled WGS sequence"/>
</dbReference>
<keyword evidence="4 6" id="KW-0573">Peptidoglycan synthesis</keyword>
<dbReference type="PANTHER" id="PTHR30582">
    <property type="entry name" value="L,D-TRANSPEPTIDASE"/>
    <property type="match status" value="1"/>
</dbReference>
<dbReference type="CDD" id="cd16913">
    <property type="entry name" value="YkuD_like"/>
    <property type="match status" value="1"/>
</dbReference>
<feature type="compositionally biased region" description="Low complexity" evidence="7">
    <location>
        <begin position="84"/>
        <end position="95"/>
    </location>
</feature>
<keyword evidence="2" id="KW-0808">Transferase</keyword>
<name>A0A5C4M9F3_9ACTN</name>
<dbReference type="InterPro" id="IPR038063">
    <property type="entry name" value="Transpep_catalytic_dom"/>
</dbReference>
<dbReference type="OrthoDB" id="5242394at2"/>
<evidence type="ECO:0000256" key="3">
    <source>
        <dbReference type="ARBA" id="ARBA00022960"/>
    </source>
</evidence>
<evidence type="ECO:0000256" key="5">
    <source>
        <dbReference type="ARBA" id="ARBA00023316"/>
    </source>
</evidence>
<feature type="domain" description="L,D-TPase catalytic" evidence="9">
    <location>
        <begin position="144"/>
        <end position="267"/>
    </location>
</feature>
<reference evidence="10 11" key="1">
    <citation type="submission" date="2019-05" db="EMBL/GenBank/DDBJ databases">
        <title>Mumia sp. nov., isolated from the intestinal contents of plateau pika (Ochotona curzoniae) in the Qinghai-Tibet plateau of China.</title>
        <authorList>
            <person name="Tian Z."/>
        </authorList>
    </citation>
    <scope>NUCLEOTIDE SEQUENCE [LARGE SCALE GENOMIC DNA]</scope>
    <source>
        <strain evidence="11">527</strain>
    </source>
</reference>
<evidence type="ECO:0000256" key="6">
    <source>
        <dbReference type="PROSITE-ProRule" id="PRU01373"/>
    </source>
</evidence>
<dbReference type="GO" id="GO:0071555">
    <property type="term" value="P:cell wall organization"/>
    <property type="evidence" value="ECO:0007669"/>
    <property type="project" value="UniProtKB-UniRule"/>
</dbReference>
<evidence type="ECO:0000259" key="9">
    <source>
        <dbReference type="PROSITE" id="PS52029"/>
    </source>
</evidence>
<dbReference type="EMBL" id="VDFR01000210">
    <property type="protein sequence ID" value="TNC30932.1"/>
    <property type="molecule type" value="Genomic_DNA"/>
</dbReference>
<dbReference type="PANTHER" id="PTHR30582:SF2">
    <property type="entry name" value="L,D-TRANSPEPTIDASE YCIB-RELATED"/>
    <property type="match status" value="1"/>
</dbReference>
<dbReference type="PROSITE" id="PS52029">
    <property type="entry name" value="LD_TPASE"/>
    <property type="match status" value="1"/>
</dbReference>
<proteinExistence type="predicted"/>
<dbReference type="UniPathway" id="UPA00219"/>
<evidence type="ECO:0000256" key="1">
    <source>
        <dbReference type="ARBA" id="ARBA00004752"/>
    </source>
</evidence>
<accession>A0A5C4M9F3</accession>
<comment type="caution">
    <text evidence="10">The sequence shown here is derived from an EMBL/GenBank/DDBJ whole genome shotgun (WGS) entry which is preliminary data.</text>
</comment>
<dbReference type="GO" id="GO:0071972">
    <property type="term" value="F:peptidoglycan L,D-transpeptidase activity"/>
    <property type="evidence" value="ECO:0007669"/>
    <property type="project" value="TreeGrafter"/>
</dbReference>
<evidence type="ECO:0000256" key="4">
    <source>
        <dbReference type="ARBA" id="ARBA00022984"/>
    </source>
</evidence>
<dbReference type="GO" id="GO:0016740">
    <property type="term" value="F:transferase activity"/>
    <property type="evidence" value="ECO:0007669"/>
    <property type="project" value="UniProtKB-KW"/>
</dbReference>